<name>A0A2H0RIN9_9BACT</name>
<comment type="caution">
    <text evidence="1">The sequence shown here is derived from an EMBL/GenBank/DDBJ whole genome shotgun (WGS) entry which is preliminary data.</text>
</comment>
<dbReference type="Proteomes" id="UP000230431">
    <property type="component" value="Unassembled WGS sequence"/>
</dbReference>
<dbReference type="EMBL" id="PCYK01000003">
    <property type="protein sequence ID" value="PIR46422.1"/>
    <property type="molecule type" value="Genomic_DNA"/>
</dbReference>
<organism evidence="1 2">
    <name type="scientific">Candidatus Vogelbacteria bacterium CG10_big_fil_rev_8_21_14_0_10_49_38</name>
    <dbReference type="NCBI Taxonomy" id="1975043"/>
    <lineage>
        <taxon>Bacteria</taxon>
        <taxon>Candidatus Vogeliibacteriota</taxon>
    </lineage>
</organism>
<gene>
    <name evidence="1" type="ORF">COV08_00625</name>
</gene>
<protein>
    <submittedName>
        <fullName evidence="1">Uncharacterized protein</fullName>
    </submittedName>
</protein>
<accession>A0A2H0RIN9</accession>
<sequence>SSGELAWQNLAPTVSIFTKNAGVNSLFTLTGGDNSATYRVEENSGARDYLVLVCNAGSQAISGGGECGWGLNTNLKASIRGDAQAEWRISCGDELKDIAKASITCQRFP</sequence>
<dbReference type="AlphaFoldDB" id="A0A2H0RIN9"/>
<evidence type="ECO:0000313" key="2">
    <source>
        <dbReference type="Proteomes" id="UP000230431"/>
    </source>
</evidence>
<evidence type="ECO:0000313" key="1">
    <source>
        <dbReference type="EMBL" id="PIR46422.1"/>
    </source>
</evidence>
<proteinExistence type="predicted"/>
<reference evidence="1 2" key="1">
    <citation type="submission" date="2017-09" db="EMBL/GenBank/DDBJ databases">
        <title>Depth-based differentiation of microbial function through sediment-hosted aquifers and enrichment of novel symbionts in the deep terrestrial subsurface.</title>
        <authorList>
            <person name="Probst A.J."/>
            <person name="Ladd B."/>
            <person name="Jarett J.K."/>
            <person name="Geller-Mcgrath D.E."/>
            <person name="Sieber C.M."/>
            <person name="Emerson J.B."/>
            <person name="Anantharaman K."/>
            <person name="Thomas B.C."/>
            <person name="Malmstrom R."/>
            <person name="Stieglmeier M."/>
            <person name="Klingl A."/>
            <person name="Woyke T."/>
            <person name="Ryan C.M."/>
            <person name="Banfield J.F."/>
        </authorList>
    </citation>
    <scope>NUCLEOTIDE SEQUENCE [LARGE SCALE GENOMIC DNA]</scope>
    <source>
        <strain evidence="1">CG10_big_fil_rev_8_21_14_0_10_49_38</strain>
    </source>
</reference>
<feature type="non-terminal residue" evidence="1">
    <location>
        <position position="1"/>
    </location>
</feature>